<name>A0A219XWW0_HHV6H</name>
<keyword evidence="1" id="KW-0812">Transmembrane</keyword>
<keyword evidence="1" id="KW-1133">Transmembrane helix</keyword>
<feature type="transmembrane region" description="Helical" evidence="1">
    <location>
        <begin position="322"/>
        <end position="341"/>
    </location>
</feature>
<evidence type="ECO:0000313" key="2">
    <source>
        <dbReference type="EMBL" id="APO37545.1"/>
    </source>
</evidence>
<dbReference type="SUPFAM" id="SSF48726">
    <property type="entry name" value="Immunoglobulin"/>
    <property type="match status" value="1"/>
</dbReference>
<dbReference type="Gene3D" id="2.60.40.10">
    <property type="entry name" value="Immunoglobulins"/>
    <property type="match status" value="1"/>
</dbReference>
<proteinExistence type="predicted"/>
<accession>A0A219XWW0</accession>
<protein>
    <submittedName>
        <fullName evidence="2">Membrane protein U20</fullName>
    </submittedName>
</protein>
<dbReference type="InterPro" id="IPR013783">
    <property type="entry name" value="Ig-like_fold"/>
</dbReference>
<sequence length="442" mass="50658">MITVFVACLFQCVSSLPAKLYIKTTLAEGIGKLQTVIGIDNDIVFAYERLYGDLTLRNHTAVGETLFDLAGSLEEGKNSTVDRFLGHVVIREFHRLHAGLQYVSVQNFSVSELVCFVNNNTQLSGSYVFLARNTTYVQIDLFNENRSFVHDLINVSSFLQNRSLHVLSFYARRFCVEDILNFYGKVVFGDSKYRPPQVFSKRDTGLLVCTARRYRPIGTNIQWSLHNQTVSDDHTTDDFIRTEISGQLLYSYERALSRALSMTHREFSCEITHKLLVTPALLTREDAFSFKGFVNPVKESEDTFPRHNFPAPHRKKFNKLQLLWIFIVIPIAAGCMFLYILTRYIQFFVSGGSSSNPNRVLKRRRGNDEVPMVIMEVEYCNYEAENHDMELHSVQNVRDDSIAVVCGNNSFDIERQSIKSHESFSNVKLEMLPLQNVSMTVR</sequence>
<reference evidence="2" key="1">
    <citation type="submission" date="2016-12" db="EMBL/GenBank/DDBJ databases">
        <title>Most inherited chromosomally-integrated HHV-6 genomes are fully functional and capable of reactivation from human telomeres, despite evidence of ancient ancestry.</title>
        <authorList>
            <person name="Zhang E."/>
            <person name="Bell A.J."/>
            <person name="Wilkie G.S."/>
            <person name="Suarez N.M."/>
            <person name="Veal C."/>
            <person name="Batini C."/>
            <person name="Neumann R."/>
            <person name="Armendariz Castillo I.I."/>
            <person name="Porteous D.J."/>
            <person name="Smith B.H."/>
            <person name="Hocking L."/>
            <person name="Padmanabhan S."/>
            <person name="Jarrett R.F."/>
            <person name="Davison A.J."/>
            <person name="Royle N.J."/>
        </authorList>
    </citation>
    <scope>NUCLEOTIDE SEQUENCE</scope>
    <source>
        <strain evidence="2">HGDP00092</strain>
    </source>
</reference>
<dbReference type="EMBL" id="KY316037">
    <property type="protein sequence ID" value="APO37545.1"/>
    <property type="molecule type" value="Genomic_DNA"/>
</dbReference>
<keyword evidence="1" id="KW-0472">Membrane</keyword>
<organismHost>
    <name type="scientific">Homo sapiens</name>
    <name type="common">Human</name>
    <dbReference type="NCBI Taxonomy" id="9606"/>
</organismHost>
<evidence type="ECO:0000256" key="1">
    <source>
        <dbReference type="SAM" id="Phobius"/>
    </source>
</evidence>
<gene>
    <name evidence="2" type="primary">U20</name>
</gene>
<organism evidence="2">
    <name type="scientific">Human herpesvirus 6B</name>
    <name type="common">HHV-6 variant B</name>
    <name type="synonym">Human B lymphotropic virus</name>
    <dbReference type="NCBI Taxonomy" id="32604"/>
    <lineage>
        <taxon>Viruses</taxon>
        <taxon>Duplodnaviria</taxon>
        <taxon>Heunggongvirae</taxon>
        <taxon>Peploviricota</taxon>
        <taxon>Herviviricetes</taxon>
        <taxon>Herpesvirales</taxon>
        <taxon>Orthoherpesviridae</taxon>
        <taxon>Betaherpesvirinae</taxon>
        <taxon>Roseolovirus</taxon>
        <taxon>Roseolovirus humanbeta6b</taxon>
    </lineage>
</organism>
<dbReference type="InterPro" id="IPR036179">
    <property type="entry name" value="Ig-like_dom_sf"/>
</dbReference>